<evidence type="ECO:0000256" key="2">
    <source>
        <dbReference type="ARBA" id="ARBA00022676"/>
    </source>
</evidence>
<evidence type="ECO:0000256" key="4">
    <source>
        <dbReference type="ARBA" id="ARBA00023136"/>
    </source>
</evidence>
<comment type="subcellular location">
    <subcellularLocation>
        <location evidence="1">Membrane</location>
        <topology evidence="1">Single-pass type II membrane protein</topology>
    </subcellularLocation>
</comment>
<keyword evidence="5" id="KW-0325">Glycoprotein</keyword>
<evidence type="ECO:0000256" key="1">
    <source>
        <dbReference type="ARBA" id="ARBA00004606"/>
    </source>
</evidence>
<sequence>MIAFLVLAHQSDIKYYEYWNDIAKNEHYHVIVHIDKGSHVDILALNSHFKFLVFVSSEYVYWADRSMIDATISILRKAIDFPEVRNIFLLSADSILLQDDKSVIAFCESHGTYIIGAQNNIYQKRSHKYYFFKGNRYSKGFIARALDRVALSFQIWDRYTPFCGSLKGPQWLMLSRFDAEAALKIYENSAHYLDYTNCADEFFFQNTITESSLRCPDRQKLIYTKWTNKNSPDFLSSKDIKSAFRKGYLLARKVKR</sequence>
<dbReference type="InterPro" id="IPR003406">
    <property type="entry name" value="Glyco_trans_14"/>
</dbReference>
<evidence type="ECO:0000256" key="5">
    <source>
        <dbReference type="ARBA" id="ARBA00023180"/>
    </source>
</evidence>
<dbReference type="Proteomes" id="UP001059934">
    <property type="component" value="Chromosome"/>
</dbReference>
<organism evidence="6 7">
    <name type="scientific">SAR92 clade bacterium H455</name>
    <dbReference type="NCBI Taxonomy" id="2974818"/>
    <lineage>
        <taxon>Bacteria</taxon>
        <taxon>Pseudomonadati</taxon>
        <taxon>Pseudomonadota</taxon>
        <taxon>Gammaproteobacteria</taxon>
        <taxon>Cellvibrionales</taxon>
        <taxon>Porticoccaceae</taxon>
        <taxon>SAR92 clade</taxon>
    </lineage>
</organism>
<keyword evidence="7" id="KW-1185">Reference proteome</keyword>
<gene>
    <name evidence="6" type="ORF">NYF23_05765</name>
</gene>
<keyword evidence="3" id="KW-0808">Transferase</keyword>
<evidence type="ECO:0000313" key="6">
    <source>
        <dbReference type="EMBL" id="UVW36117.1"/>
    </source>
</evidence>
<dbReference type="EMBL" id="CP103416">
    <property type="protein sequence ID" value="UVW36117.1"/>
    <property type="molecule type" value="Genomic_DNA"/>
</dbReference>
<reference evidence="6" key="1">
    <citation type="submission" date="2022-08" db="EMBL/GenBank/DDBJ databases">
        <title>Catabolic pathway analysis in culturable SAR92 clade bacteria reveals their overlooked roles in DMSP degradation in coastal seas.</title>
        <authorList>
            <person name="He X."/>
            <person name="Zhang X."/>
            <person name="Zhang Y."/>
        </authorList>
    </citation>
    <scope>NUCLEOTIDE SEQUENCE</scope>
    <source>
        <strain evidence="6">H455</strain>
    </source>
</reference>
<evidence type="ECO:0000256" key="3">
    <source>
        <dbReference type="ARBA" id="ARBA00022679"/>
    </source>
</evidence>
<evidence type="ECO:0000313" key="7">
    <source>
        <dbReference type="Proteomes" id="UP001059934"/>
    </source>
</evidence>
<name>A0ABY5TQK9_9GAMM</name>
<keyword evidence="2" id="KW-0328">Glycosyltransferase</keyword>
<accession>A0ABY5TQK9</accession>
<proteinExistence type="predicted"/>
<dbReference type="Pfam" id="PF02485">
    <property type="entry name" value="Branch"/>
    <property type="match status" value="1"/>
</dbReference>
<keyword evidence="4" id="KW-0472">Membrane</keyword>
<protein>
    <submittedName>
        <fullName evidence="6">Beta-1,6-N-acetylglucosaminyltransferase</fullName>
    </submittedName>
</protein>